<feature type="region of interest" description="Disordered" evidence="1">
    <location>
        <begin position="39"/>
        <end position="115"/>
    </location>
</feature>
<comment type="caution">
    <text evidence="2">The sequence shown here is derived from an EMBL/GenBank/DDBJ whole genome shotgun (WGS) entry which is preliminary data.</text>
</comment>
<accession>A0ABQ9GP76</accession>
<evidence type="ECO:0000256" key="1">
    <source>
        <dbReference type="SAM" id="MobiDB-lite"/>
    </source>
</evidence>
<organism evidence="2 3">
    <name type="scientific">Dryococelus australis</name>
    <dbReference type="NCBI Taxonomy" id="614101"/>
    <lineage>
        <taxon>Eukaryota</taxon>
        <taxon>Metazoa</taxon>
        <taxon>Ecdysozoa</taxon>
        <taxon>Arthropoda</taxon>
        <taxon>Hexapoda</taxon>
        <taxon>Insecta</taxon>
        <taxon>Pterygota</taxon>
        <taxon>Neoptera</taxon>
        <taxon>Polyneoptera</taxon>
        <taxon>Phasmatodea</taxon>
        <taxon>Verophasmatodea</taxon>
        <taxon>Anareolatae</taxon>
        <taxon>Phasmatidae</taxon>
        <taxon>Eurycanthinae</taxon>
        <taxon>Dryococelus</taxon>
    </lineage>
</organism>
<reference evidence="2 3" key="1">
    <citation type="submission" date="2023-02" db="EMBL/GenBank/DDBJ databases">
        <title>LHISI_Scaffold_Assembly.</title>
        <authorList>
            <person name="Stuart O.P."/>
            <person name="Cleave R."/>
            <person name="Magrath M.J.L."/>
            <person name="Mikheyev A.S."/>
        </authorList>
    </citation>
    <scope>NUCLEOTIDE SEQUENCE [LARGE SCALE GENOMIC DNA]</scope>
    <source>
        <strain evidence="2">Daus_M_001</strain>
        <tissue evidence="2">Leg muscle</tissue>
    </source>
</reference>
<feature type="compositionally biased region" description="Polar residues" evidence="1">
    <location>
        <begin position="57"/>
        <end position="69"/>
    </location>
</feature>
<evidence type="ECO:0000313" key="3">
    <source>
        <dbReference type="Proteomes" id="UP001159363"/>
    </source>
</evidence>
<name>A0ABQ9GP76_9NEOP</name>
<dbReference type="EMBL" id="JARBHB010000010">
    <property type="protein sequence ID" value="KAJ8873829.1"/>
    <property type="molecule type" value="Genomic_DNA"/>
</dbReference>
<gene>
    <name evidence="2" type="ORF">PR048_024665</name>
</gene>
<proteinExistence type="predicted"/>
<evidence type="ECO:0000313" key="2">
    <source>
        <dbReference type="EMBL" id="KAJ8873829.1"/>
    </source>
</evidence>
<protein>
    <submittedName>
        <fullName evidence="2">Uncharacterized protein</fullName>
    </submittedName>
</protein>
<feature type="compositionally biased region" description="Basic and acidic residues" evidence="1">
    <location>
        <begin position="77"/>
        <end position="110"/>
    </location>
</feature>
<sequence>MCCFRDNKNFERFNLVTQSIISLAICQLRDLKEELLKAKPASRDDAEVDAADKNKENNSGTKENLSSREVTVDVVGDADKTGDSKDEEDTCSKKESKDSSEDSKDQNEKSDIDEESWNIEEKEKLIHFLAKIFLLNFPLYVAYKHGMQSKMEDMTQQEASSLNMFCDLHDPEIPVYLLRNVCLFCKAGGVHAMTSCFDLQSPDLLPVPIAHAIIAVVCNLKLWLNLRSIMQLFVPLRAKVLRYMCCLADKDLRTPGIKSMAGKGTCSSVPYVHDVHVSYL</sequence>
<dbReference type="Proteomes" id="UP001159363">
    <property type="component" value="Chromosome 9"/>
</dbReference>
<keyword evidence="3" id="KW-1185">Reference proteome</keyword>
<feature type="compositionally biased region" description="Basic and acidic residues" evidence="1">
    <location>
        <begin position="39"/>
        <end position="56"/>
    </location>
</feature>